<dbReference type="Proteomes" id="UP000002026">
    <property type="component" value="Chromosome"/>
</dbReference>
<dbReference type="InterPro" id="IPR009057">
    <property type="entry name" value="Homeodomain-like_sf"/>
</dbReference>
<dbReference type="HOGENOM" id="CLU_069356_6_0_11"/>
<dbReference type="PANTHER" id="PTHR30055">
    <property type="entry name" value="HTH-TYPE TRANSCRIPTIONAL REGULATOR RUTR"/>
    <property type="match status" value="1"/>
</dbReference>
<dbReference type="PROSITE" id="PS50977">
    <property type="entry name" value="HTH_TETR_2"/>
    <property type="match status" value="1"/>
</dbReference>
<dbReference type="EMBL" id="CP001684">
    <property type="protein sequence ID" value="ACV23788.1"/>
    <property type="molecule type" value="Genomic_DNA"/>
</dbReference>
<dbReference type="InterPro" id="IPR001647">
    <property type="entry name" value="HTH_TetR"/>
</dbReference>
<proteinExistence type="predicted"/>
<dbReference type="PROSITE" id="PS01081">
    <property type="entry name" value="HTH_TETR_1"/>
    <property type="match status" value="1"/>
</dbReference>
<dbReference type="InterPro" id="IPR050109">
    <property type="entry name" value="HTH-type_TetR-like_transc_reg"/>
</dbReference>
<dbReference type="GO" id="GO:0000976">
    <property type="term" value="F:transcription cis-regulatory region binding"/>
    <property type="evidence" value="ECO:0007669"/>
    <property type="project" value="TreeGrafter"/>
</dbReference>
<dbReference type="KEGG" id="shi:Shel_27950"/>
<evidence type="ECO:0000313" key="5">
    <source>
        <dbReference type="Proteomes" id="UP000002026"/>
    </source>
</evidence>
<dbReference type="SUPFAM" id="SSF46689">
    <property type="entry name" value="Homeodomain-like"/>
    <property type="match status" value="1"/>
</dbReference>
<dbReference type="GO" id="GO:0003700">
    <property type="term" value="F:DNA-binding transcription factor activity"/>
    <property type="evidence" value="ECO:0007669"/>
    <property type="project" value="TreeGrafter"/>
</dbReference>
<dbReference type="Pfam" id="PF00440">
    <property type="entry name" value="TetR_N"/>
    <property type="match status" value="1"/>
</dbReference>
<feature type="domain" description="HTH tetR-type" evidence="3">
    <location>
        <begin position="12"/>
        <end position="72"/>
    </location>
</feature>
<keyword evidence="1 2" id="KW-0238">DNA-binding</keyword>
<name>C7N452_SLAHD</name>
<feature type="DNA-binding region" description="H-T-H motif" evidence="2">
    <location>
        <begin position="35"/>
        <end position="54"/>
    </location>
</feature>
<evidence type="ECO:0000259" key="3">
    <source>
        <dbReference type="PROSITE" id="PS50977"/>
    </source>
</evidence>
<keyword evidence="5" id="KW-1185">Reference proteome</keyword>
<accession>C7N452</accession>
<evidence type="ECO:0000313" key="4">
    <source>
        <dbReference type="EMBL" id="ACV23788.1"/>
    </source>
</evidence>
<sequence length="207" mass="24059">MKGGEDVPKDKTETHVRIVRCMREEFLAHGYEKASLNRVSARVGITTAGLYRHFANKEDMFAHLVQDTLDAFRKLADSGKADMEIDAEYNPFDFDWASAWVDFIYEHYEGMKLLICCSKGSPFESFEEDLIQMEAEGNRAYVEALRRAGKRTKGVSDMQWHMLSTAYVHLLFEAVRHDMTKDEAMRHARFVSDLLYPGWRRLFELET</sequence>
<dbReference type="InterPro" id="IPR023772">
    <property type="entry name" value="DNA-bd_HTH_TetR-type_CS"/>
</dbReference>
<reference evidence="4 5" key="1">
    <citation type="journal article" date="2009" name="Stand. Genomic Sci.">
        <title>Complete genome sequence of Slackia heliotrinireducens type strain (RHS 1).</title>
        <authorList>
            <person name="Pukall R."/>
            <person name="Lapidus A."/>
            <person name="Nolan M."/>
            <person name="Copeland A."/>
            <person name="Glavina Del Rio T."/>
            <person name="Lucas S."/>
            <person name="Chen F."/>
            <person name="Tice H."/>
            <person name="Cheng J.F."/>
            <person name="Chertkov O."/>
            <person name="Bruce D."/>
            <person name="Goodwin L."/>
            <person name="Kuske C."/>
            <person name="Brettin T."/>
            <person name="Detter J.C."/>
            <person name="Han C."/>
            <person name="Pitluck S."/>
            <person name="Pati A."/>
            <person name="Mavrommatis K."/>
            <person name="Ivanova N."/>
            <person name="Ovchinnikova G."/>
            <person name="Chen A."/>
            <person name="Palaniappan K."/>
            <person name="Schneider S."/>
            <person name="Rohde M."/>
            <person name="Chain P."/>
            <person name="D'haeseleer P."/>
            <person name="Goker M."/>
            <person name="Bristow J."/>
            <person name="Eisen J.A."/>
            <person name="Markowitz V."/>
            <person name="Kyrpides N.C."/>
            <person name="Klenk H.P."/>
            <person name="Hugenholtz P."/>
        </authorList>
    </citation>
    <scope>NUCLEOTIDE SEQUENCE [LARGE SCALE GENOMIC DNA]</scope>
    <source>
        <strain evidence="5">ATCC 29202 / DSM 20476 / NCTC 11029 / RHS 1</strain>
    </source>
</reference>
<evidence type="ECO:0000256" key="2">
    <source>
        <dbReference type="PROSITE-ProRule" id="PRU00335"/>
    </source>
</evidence>
<dbReference type="Gene3D" id="1.10.357.10">
    <property type="entry name" value="Tetracycline Repressor, domain 2"/>
    <property type="match status" value="1"/>
</dbReference>
<protein>
    <submittedName>
        <fullName evidence="4">Transcriptional regulator</fullName>
    </submittedName>
</protein>
<dbReference type="STRING" id="471855.Shel_27950"/>
<evidence type="ECO:0000256" key="1">
    <source>
        <dbReference type="ARBA" id="ARBA00023125"/>
    </source>
</evidence>
<dbReference type="eggNOG" id="COG1309">
    <property type="taxonomic scope" value="Bacteria"/>
</dbReference>
<gene>
    <name evidence="4" type="ordered locus">Shel_27950</name>
</gene>
<dbReference type="PANTHER" id="PTHR30055:SF226">
    <property type="entry name" value="HTH-TYPE TRANSCRIPTIONAL REGULATOR PKSA"/>
    <property type="match status" value="1"/>
</dbReference>
<dbReference type="PRINTS" id="PR00455">
    <property type="entry name" value="HTHTETR"/>
</dbReference>
<organism evidence="4 5">
    <name type="scientific">Slackia heliotrinireducens (strain ATCC 29202 / DSM 20476 / NCTC 11029 / RHS 1)</name>
    <name type="common">Peptococcus heliotrinreducens</name>
    <dbReference type="NCBI Taxonomy" id="471855"/>
    <lineage>
        <taxon>Bacteria</taxon>
        <taxon>Bacillati</taxon>
        <taxon>Actinomycetota</taxon>
        <taxon>Coriobacteriia</taxon>
        <taxon>Eggerthellales</taxon>
        <taxon>Eggerthellaceae</taxon>
        <taxon>Slackia</taxon>
    </lineage>
</organism>
<dbReference type="RefSeq" id="WP_012799883.1">
    <property type="nucleotide sequence ID" value="NC_013165.1"/>
</dbReference>
<dbReference type="AlphaFoldDB" id="C7N452"/>